<keyword evidence="3" id="KW-0698">rRNA processing</keyword>
<dbReference type="SUPFAM" id="SSF53335">
    <property type="entry name" value="S-adenosyl-L-methionine-dependent methyltransferases"/>
    <property type="match status" value="1"/>
</dbReference>
<proteinExistence type="inferred from homology"/>
<evidence type="ECO:0000313" key="11">
    <source>
        <dbReference type="Proteomes" id="UP000242875"/>
    </source>
</evidence>
<evidence type="ECO:0000256" key="3">
    <source>
        <dbReference type="ARBA" id="ARBA00022552"/>
    </source>
</evidence>
<feature type="compositionally biased region" description="Polar residues" evidence="9">
    <location>
        <begin position="642"/>
        <end position="653"/>
    </location>
</feature>
<evidence type="ECO:0000256" key="6">
    <source>
        <dbReference type="ARBA" id="ARBA00022691"/>
    </source>
</evidence>
<keyword evidence="11" id="KW-1185">Reference proteome</keyword>
<dbReference type="PANTHER" id="PTHR12787:SF0">
    <property type="entry name" value="RIBOSOMAL RNA-PROCESSING PROTEIN 8"/>
    <property type="match status" value="1"/>
</dbReference>
<evidence type="ECO:0000256" key="2">
    <source>
        <dbReference type="ARBA" id="ARBA00006301"/>
    </source>
</evidence>
<feature type="compositionally biased region" description="Low complexity" evidence="9">
    <location>
        <begin position="613"/>
        <end position="622"/>
    </location>
</feature>
<evidence type="ECO:0000256" key="7">
    <source>
        <dbReference type="ARBA" id="ARBA00023242"/>
    </source>
</evidence>
<dbReference type="Gene3D" id="3.40.50.150">
    <property type="entry name" value="Vaccinia Virus protein VP39"/>
    <property type="match status" value="1"/>
</dbReference>
<evidence type="ECO:0000256" key="1">
    <source>
        <dbReference type="ARBA" id="ARBA00004604"/>
    </source>
</evidence>
<protein>
    <recommendedName>
        <fullName evidence="8">Ribosomal RNA-processing protein 8</fullName>
    </recommendedName>
</protein>
<comment type="caution">
    <text evidence="10">The sequence shown here is derived from an EMBL/GenBank/DDBJ whole genome shotgun (WGS) entry which is preliminary data.</text>
</comment>
<evidence type="ECO:0000313" key="10">
    <source>
        <dbReference type="EMBL" id="OZJ05471.1"/>
    </source>
</evidence>
<feature type="compositionally biased region" description="Polar residues" evidence="9">
    <location>
        <begin position="480"/>
        <end position="497"/>
    </location>
</feature>
<evidence type="ECO:0000256" key="9">
    <source>
        <dbReference type="SAM" id="MobiDB-lite"/>
    </source>
</evidence>
<feature type="compositionally biased region" description="Basic and acidic residues" evidence="9">
    <location>
        <begin position="468"/>
        <end position="479"/>
    </location>
</feature>
<feature type="region of interest" description="Disordered" evidence="9">
    <location>
        <begin position="877"/>
        <end position="898"/>
    </location>
</feature>
<feature type="compositionally biased region" description="Polar residues" evidence="9">
    <location>
        <begin position="597"/>
        <end position="612"/>
    </location>
</feature>
<comment type="similarity">
    <text evidence="2">Belongs to the methyltransferase superfamily. RRP8 family.</text>
</comment>
<dbReference type="FunFam" id="1.10.10.2150:FF:000001">
    <property type="entry name" value="Ribosomal RNA-processing protein 8"/>
    <property type="match status" value="1"/>
</dbReference>
<dbReference type="GO" id="GO:0005730">
    <property type="term" value="C:nucleolus"/>
    <property type="evidence" value="ECO:0007669"/>
    <property type="project" value="UniProtKB-SubCell"/>
</dbReference>
<gene>
    <name evidence="10" type="ORF">BZG36_01603</name>
</gene>
<dbReference type="OrthoDB" id="10258825at2759"/>
<dbReference type="AlphaFoldDB" id="A0A261Y4E0"/>
<feature type="compositionally biased region" description="Polar residues" evidence="9">
    <location>
        <begin position="574"/>
        <end position="585"/>
    </location>
</feature>
<organism evidence="10 11">
    <name type="scientific">Bifiguratus adelaidae</name>
    <dbReference type="NCBI Taxonomy" id="1938954"/>
    <lineage>
        <taxon>Eukaryota</taxon>
        <taxon>Fungi</taxon>
        <taxon>Fungi incertae sedis</taxon>
        <taxon>Mucoromycota</taxon>
        <taxon>Mucoromycotina</taxon>
        <taxon>Endogonomycetes</taxon>
        <taxon>Endogonales</taxon>
        <taxon>Endogonales incertae sedis</taxon>
        <taxon>Bifiguratus</taxon>
    </lineage>
</organism>
<dbReference type="CDD" id="cd02440">
    <property type="entry name" value="AdoMet_MTases"/>
    <property type="match status" value="1"/>
</dbReference>
<feature type="region of interest" description="Disordered" evidence="9">
    <location>
        <begin position="468"/>
        <end position="653"/>
    </location>
</feature>
<dbReference type="PANTHER" id="PTHR12787">
    <property type="entry name" value="RIBOSOMAL RNA-PROCESSING PROTEIN 8"/>
    <property type="match status" value="1"/>
</dbReference>
<dbReference type="Gene3D" id="1.10.10.2150">
    <property type="entry name" value="Ribosomal RNA-processing protein 8, N-terminal domain"/>
    <property type="match status" value="1"/>
</dbReference>
<dbReference type="InterPro" id="IPR007823">
    <property type="entry name" value="RRP8"/>
</dbReference>
<comment type="subcellular location">
    <subcellularLocation>
        <location evidence="1">Nucleus</location>
        <location evidence="1">Nucleolus</location>
    </subcellularLocation>
</comment>
<feature type="region of interest" description="Disordered" evidence="9">
    <location>
        <begin position="420"/>
        <end position="449"/>
    </location>
</feature>
<dbReference type="InterPro" id="IPR042036">
    <property type="entry name" value="RRP8_N"/>
</dbReference>
<dbReference type="GO" id="GO:0016433">
    <property type="term" value="F:rRNA (adenine) methyltransferase activity"/>
    <property type="evidence" value="ECO:0007669"/>
    <property type="project" value="UniProtKB-ARBA"/>
</dbReference>
<evidence type="ECO:0000256" key="8">
    <source>
        <dbReference type="ARBA" id="ARBA00076672"/>
    </source>
</evidence>
<feature type="region of interest" description="Disordered" evidence="9">
    <location>
        <begin position="266"/>
        <end position="327"/>
    </location>
</feature>
<keyword evidence="6" id="KW-0949">S-adenosyl-L-methionine</keyword>
<reference evidence="10 11" key="1">
    <citation type="journal article" date="2017" name="Mycologia">
        <title>Bifiguratus adelaidae, gen. et sp. nov., a new member of Mucoromycotina in endophytic and soil-dwelling habitats.</title>
        <authorList>
            <person name="Torres-Cruz T.J."/>
            <person name="Billingsley Tobias T.L."/>
            <person name="Almatruk M."/>
            <person name="Hesse C."/>
            <person name="Kuske C.R."/>
            <person name="Desiro A."/>
            <person name="Benucci G.M."/>
            <person name="Bonito G."/>
            <person name="Stajich J.E."/>
            <person name="Dunlap C."/>
            <person name="Arnold A.E."/>
            <person name="Porras-Alfaro A."/>
        </authorList>
    </citation>
    <scope>NUCLEOTIDE SEQUENCE [LARGE SCALE GENOMIC DNA]</scope>
    <source>
        <strain evidence="10 11">AZ0501</strain>
    </source>
</reference>
<dbReference type="EMBL" id="MVBO01000015">
    <property type="protein sequence ID" value="OZJ05471.1"/>
    <property type="molecule type" value="Genomic_DNA"/>
</dbReference>
<sequence length="1193" mass="133210">MSGRESSESEQDYTYLRCLDDNIRFEKVLRFLRQFRETVDFLECRASPDLSQYDIQYKGCIIEVTHFPKATNVRIADDDRAISLRTKSGSPKRLAEFLAESTRWSPFYKKHQVHVATCQQGHPKWQVNADCHYPDIEIMPPEYENIINSIPRLGFLHSVARMESVPLFRIDITNRYLSEPSLSILLDTLPGDSITVFEGLYRRDSATEDQLIYINAWLNQWLKPGSVVILLKEKGDLPPNCSAMYSINSKVDRIFALPSRERADHFVKRDSGAKSGVKRKKSPATEESGHSKRICPDSALPTPGVTPPPTRLQPPVTTERPDAQSNTLAQENNSLWRRLWTYLFPAKPIADKQPEPLQITSGYPTKTMTPESIIARELARRMRQGESFETAIANAMATGIEGVNKAFLMESLGNIATPEALSGQVDEKPKPLRGRAKITQSKAEPEQGIAKLNVDTWNLGHVVTEEIKDNASQGKRDKSQGQGQKVTRNSTAGSKGSSDAVADPTKKNKKRKREDKEEGAEVHANTANLKKHIALKPTPQPQKDHHIRRIEESIRKAAAQPKKKVKDRKKNKQNSDLSTANVSEATTKELKQPAPSMMNTSANATSKKNSINAQKLQKLLAKQKQKGASNADKSQAKAGNPIQEQQKALQPTSAVAAEKLTPMQQQMKKKLSGARFRWLNEQLYTTSGEESFKLFQDKPEMFDEYHAGFRSQVESWPTNPVDVLIEELREVPAGTTIVDLGCGDAKIGEVLDGYKANKKVKQGIKVLSFDLVAKNDRVMACDIAHLPLPNESVDIAVFCLSLMGANYTDFLREALRVLKKGGQLKIAEVQSRFTSLDTFISILEQLGFEFVSQDTSNKMFVMMEFIKGEAESIDASVRQLDAPESPKSKKKAKRNRKMLADMDRKQLEATARDALKPCFSKVSFVCPNKQVYKPRPTRTQQLTKPLKVKEIDLPQEFLSRKEKESVAAKILKERKEERRRKRRRSVSSSSSGSGSSFSGSDSESSVSSSSSRSSRSAPSRSWSRSASRSSRSSSRSISSSQTVIVDCLQRPNEVLGDPALHVVDPCLVRCQVTPSVHLDDDLFLAPAPSRKRAHEPLEPQERTAISAIAVPFTEGHHPARARAHVHVPPSHPDYVLRLCVKDLAHLSIMANADVTRRVRPPAMLGTLAAHQRDIPAVPILARDHLLVDEYEVA</sequence>
<keyword evidence="7" id="KW-0539">Nucleus</keyword>
<feature type="compositionally biased region" description="Basic residues" evidence="9">
    <location>
        <begin position="561"/>
        <end position="572"/>
    </location>
</feature>
<feature type="compositionally biased region" description="Low complexity" evidence="9">
    <location>
        <begin position="986"/>
        <end position="1036"/>
    </location>
</feature>
<evidence type="ECO:0000256" key="5">
    <source>
        <dbReference type="ARBA" id="ARBA00022679"/>
    </source>
</evidence>
<keyword evidence="5" id="KW-0808">Transferase</keyword>
<keyword evidence="4" id="KW-0489">Methyltransferase</keyword>
<evidence type="ECO:0000256" key="4">
    <source>
        <dbReference type="ARBA" id="ARBA00022603"/>
    </source>
</evidence>
<name>A0A261Y4E0_9FUNG</name>
<dbReference type="Pfam" id="PF05148">
    <property type="entry name" value="Methyltransf_8"/>
    <property type="match status" value="1"/>
</dbReference>
<feature type="compositionally biased region" description="Basic residues" evidence="9">
    <location>
        <begin position="888"/>
        <end position="897"/>
    </location>
</feature>
<dbReference type="InterPro" id="IPR029063">
    <property type="entry name" value="SAM-dependent_MTases_sf"/>
</dbReference>
<dbReference type="GO" id="GO:0042273">
    <property type="term" value="P:ribosomal large subunit biogenesis"/>
    <property type="evidence" value="ECO:0007669"/>
    <property type="project" value="TreeGrafter"/>
</dbReference>
<feature type="region of interest" description="Disordered" evidence="9">
    <location>
        <begin position="969"/>
        <end position="1036"/>
    </location>
</feature>
<accession>A0A261Y4E0</accession>
<dbReference type="Proteomes" id="UP000242875">
    <property type="component" value="Unassembled WGS sequence"/>
</dbReference>